<dbReference type="Gene3D" id="3.30.565.10">
    <property type="entry name" value="Histidine kinase-like ATPase, C-terminal domain"/>
    <property type="match status" value="1"/>
</dbReference>
<evidence type="ECO:0000313" key="3">
    <source>
        <dbReference type="Proteomes" id="UP000662857"/>
    </source>
</evidence>
<dbReference type="EMBL" id="CP070499">
    <property type="protein sequence ID" value="QSB13215.1"/>
    <property type="molecule type" value="Genomic_DNA"/>
</dbReference>
<dbReference type="InterPro" id="IPR036890">
    <property type="entry name" value="HATPase_C_sf"/>
</dbReference>
<dbReference type="Pfam" id="PF13581">
    <property type="entry name" value="HATPase_c_2"/>
    <property type="match status" value="1"/>
</dbReference>
<dbReference type="CDD" id="cd16934">
    <property type="entry name" value="HATPase_RsbT-like"/>
    <property type="match status" value="1"/>
</dbReference>
<dbReference type="KEGG" id="nhy:JQS43_16455"/>
<protein>
    <submittedName>
        <fullName evidence="2">Anti-sigma regulatory factor</fullName>
    </submittedName>
</protein>
<dbReference type="AlphaFoldDB" id="A0A895YA87"/>
<feature type="domain" description="Histidine kinase/HSP90-like ATPase" evidence="1">
    <location>
        <begin position="22"/>
        <end position="139"/>
    </location>
</feature>
<dbReference type="RefSeq" id="WP_239675293.1">
    <property type="nucleotide sequence ID" value="NZ_CP070499.1"/>
</dbReference>
<dbReference type="SUPFAM" id="SSF55874">
    <property type="entry name" value="ATPase domain of HSP90 chaperone/DNA topoisomerase II/histidine kinase"/>
    <property type="match status" value="1"/>
</dbReference>
<reference evidence="2" key="1">
    <citation type="submission" date="2021-02" db="EMBL/GenBank/DDBJ databases">
        <title>Natrosporangium hydrolyticum gen. nov., sp. nov, a haloalkaliphilic actinobacterium from a soda solonchak soil.</title>
        <authorList>
            <person name="Sorokin D.Y."/>
            <person name="Khijniak T.V."/>
            <person name="Zakharycheva A.P."/>
            <person name="Boueva O.V."/>
            <person name="Ariskina E.V."/>
            <person name="Hahnke R.L."/>
            <person name="Bunk B."/>
            <person name="Sproer C."/>
            <person name="Schumann P."/>
            <person name="Evtushenko L.I."/>
            <person name="Kublanov I.V."/>
        </authorList>
    </citation>
    <scope>NUCLEOTIDE SEQUENCE</scope>
    <source>
        <strain evidence="2">DSM 106523</strain>
    </source>
</reference>
<sequence>MVSDDAATPVGAPLIVPITVEEHLRTARHAVRAAAQRLKLRLVDQTKLVTAASELARNCYIHAGGGELTIEEVVRDDHCRGIRLTFEDSGPGIPDPEAALLDGFSTGGGLGHGLGGARRLMDEFTITTSVTPPTGTAIVATRWVR</sequence>
<organism evidence="2 3">
    <name type="scientific">Natronosporangium hydrolyticum</name>
    <dbReference type="NCBI Taxonomy" id="2811111"/>
    <lineage>
        <taxon>Bacteria</taxon>
        <taxon>Bacillati</taxon>
        <taxon>Actinomycetota</taxon>
        <taxon>Actinomycetes</taxon>
        <taxon>Micromonosporales</taxon>
        <taxon>Micromonosporaceae</taxon>
        <taxon>Natronosporangium</taxon>
    </lineage>
</organism>
<dbReference type="InterPro" id="IPR003594">
    <property type="entry name" value="HATPase_dom"/>
</dbReference>
<evidence type="ECO:0000313" key="2">
    <source>
        <dbReference type="EMBL" id="QSB13215.1"/>
    </source>
</evidence>
<accession>A0A895YA87</accession>
<name>A0A895YA87_9ACTN</name>
<proteinExistence type="predicted"/>
<keyword evidence="3" id="KW-1185">Reference proteome</keyword>
<gene>
    <name evidence="2" type="ORF">JQS43_16455</name>
</gene>
<dbReference type="Proteomes" id="UP000662857">
    <property type="component" value="Chromosome"/>
</dbReference>
<evidence type="ECO:0000259" key="1">
    <source>
        <dbReference type="Pfam" id="PF13581"/>
    </source>
</evidence>